<evidence type="ECO:0000313" key="2">
    <source>
        <dbReference type="Proteomes" id="UP001432251"/>
    </source>
</evidence>
<name>A0ACD5AMK2_9ACTN</name>
<dbReference type="Proteomes" id="UP001432251">
    <property type="component" value="Chromosome"/>
</dbReference>
<evidence type="ECO:0000313" key="1">
    <source>
        <dbReference type="EMBL" id="WWQ68431.1"/>
    </source>
</evidence>
<keyword evidence="2" id="KW-1185">Reference proteome</keyword>
<organism evidence="1 2">
    <name type="scientific">Streptomyces citrinus</name>
    <dbReference type="NCBI Taxonomy" id="3118173"/>
    <lineage>
        <taxon>Bacteria</taxon>
        <taxon>Bacillati</taxon>
        <taxon>Actinomycetota</taxon>
        <taxon>Actinomycetes</taxon>
        <taxon>Kitasatosporales</taxon>
        <taxon>Streptomycetaceae</taxon>
        <taxon>Streptomyces</taxon>
    </lineage>
</organism>
<gene>
    <name evidence="1" type="ORF">V2W30_37255</name>
</gene>
<reference evidence="1" key="1">
    <citation type="journal article" date="2025" name="Int. J. Syst. Evol. Microbiol.">
        <title>Streptomyces citrinus sp. nov., with yellow diffusible pigment.</title>
        <authorList>
            <person name="He Y."/>
            <person name="Yang E."/>
            <person name="Xu J."/>
            <person name="Sun Y."/>
            <person name="Sun L."/>
        </authorList>
    </citation>
    <scope>NUCLEOTIDE SEQUENCE</scope>
    <source>
        <strain evidence="1">Q6</strain>
    </source>
</reference>
<accession>A0ACD5AMK2</accession>
<dbReference type="EMBL" id="CP146022">
    <property type="protein sequence ID" value="WWQ68431.1"/>
    <property type="molecule type" value="Genomic_DNA"/>
</dbReference>
<protein>
    <submittedName>
        <fullName evidence="1">MFS transporter</fullName>
    </submittedName>
</protein>
<proteinExistence type="predicted"/>
<sequence>MAADSLPLSPPAPTGTAPARPRRRAWLMVAALLAFMLLNYADKAVVGLVGVDLLHDLHIDAGEFGVVQSGFFWLYAVGAVAGSFLIGRVPARWLLGGVALLWVLCLLPMVWSASFTVLLVSRMLLGFAEGPSAAIALGVAHSWFPAERRTLPTSFVVAGASFGPLVAAPVITAVVARFDWHAAFAVTAAAGLVWVVVWLLVGRDGPERVGHSGSTFAELPEHVPYRRLLTSGTVIGLTVLFFATYASVAVKISWLPLVLRQGLGYDATTTGWLVALTYGSGGVLMILFGAVSRALTKRGAGVRASRGVLSCVLVATAGLCTMFWPSLGRGPVQIFFLVVGTSLCVGAQGVAWALVSDVTPARQRGTVIGVMVSCYSMGGVLAPLVLGDLVNSAANPFDGYRLGFAGLGLLLLVAGLIAVRLVRPERDVVSFAAASPSAVDA</sequence>